<keyword evidence="4" id="KW-1185">Reference proteome</keyword>
<dbReference type="InterPro" id="IPR019563">
    <property type="entry name" value="GH97_catalytic"/>
</dbReference>
<dbReference type="InterPro" id="IPR052720">
    <property type="entry name" value="Glycosyl_hydrolase_97"/>
</dbReference>
<dbReference type="PANTHER" id="PTHR35803:SF1">
    <property type="entry name" value="GLUCAN 1,4-ALPHA-GLUCOSIDASE SUSB"/>
    <property type="match status" value="1"/>
</dbReference>
<reference evidence="3 4" key="1">
    <citation type="journal article" date="2014" name="PLoS Genet.">
        <title>Phylogenetically driven sequencing of extremely halophilic archaea reveals strategies for static and dynamic osmo-response.</title>
        <authorList>
            <person name="Becker E.A."/>
            <person name="Seitzer P.M."/>
            <person name="Tritt A."/>
            <person name="Larsen D."/>
            <person name="Krusor M."/>
            <person name="Yao A.I."/>
            <person name="Wu D."/>
            <person name="Madern D."/>
            <person name="Eisen J.A."/>
            <person name="Darling A.E."/>
            <person name="Facciotti M.T."/>
        </authorList>
    </citation>
    <scope>NUCLEOTIDE SEQUENCE [LARGE SCALE GENOMIC DNA]</scope>
    <source>
        <strain evidence="3 4">DSM 10284</strain>
    </source>
</reference>
<protein>
    <submittedName>
        <fullName evidence="3">Alpha-glucosidase</fullName>
    </submittedName>
</protein>
<dbReference type="CDD" id="cd09626">
    <property type="entry name" value="DOMON_glucodextranase_like"/>
    <property type="match status" value="1"/>
</dbReference>
<dbReference type="PATRIC" id="fig|1227466.3.peg.2618"/>
<dbReference type="Proteomes" id="UP000011509">
    <property type="component" value="Unassembled WGS sequence"/>
</dbReference>
<dbReference type="Gene3D" id="3.20.20.70">
    <property type="entry name" value="Aldolase class I"/>
    <property type="match status" value="2"/>
</dbReference>
<proteinExistence type="predicted"/>
<dbReference type="EMBL" id="AOJL01000057">
    <property type="protein sequence ID" value="ELZ44582.1"/>
    <property type="molecule type" value="Genomic_DNA"/>
</dbReference>
<gene>
    <name evidence="3" type="ORF">C464_13160</name>
</gene>
<dbReference type="InterPro" id="IPR008979">
    <property type="entry name" value="Galactose-bd-like_sf"/>
</dbReference>
<sequence>MYVFDDVFEITNQGTQTIYTWGTLDFSDTPFDSDSIYFYRGGNQDERLRNSEGDVPTLAVGESQSIGVYIDTESVTAEQTLPVTIHADVEKPDDANAIEGDLDTQTVSSPDGSIDMSVEVSSGVPSYTVSYEGTTYLESSPIGFNFNDQEAFGTDISGSGPDIAVIGGERGTATESWTPEWGDFASVEEEYNYLTLNLQEITDEETTEDGRTASLEMRVFNSGLGFRVLLGDEFGDFIINSENTEFNFAGDYDAWWIENEWVNPRFEQEYETSSLSDIPSGAGSTRPLGNSVQRGAHTPLTIDTGGDGPYLSVHESNLTDYASLSLASQSSAGSPRFAAELAPLPDGSSVKASAPHVTPWRTLQIGDTPGDLVESQLIPLLADPLDKAAFPSGGDTSWLEDGRKYVGIWWTMIAGSANWEYKSDGEISGNGNNPASYIHGARTERMKRYMRFASEHGIDSVLAEGWNEGWSTYGAGADGAALELGVDDSYPDFDVNEVTQFGADLSNAVEMTMHNETSGNLGNYEDEIENKNIFAEYEAAGIRSIKNGYVNDPGLYDEEADEEATYTHHSQRAVNHHRSVIQAAAANRQMLEIHEGIKPTGEIRTYPNVAAREVVKAQEYDGFGALGADVGRDHHVTLPFTRMLAGPTSYQPGIFDITFNDDEGGQIQTTRAKQLAMYPAYLAGLQMAADRIEAYIDNTFEIGEFVQAQAGALNGMITADQWRNAYGAHYVPIDPNREPRGATVAFRIKNVAEAGTYDLHLRYASDEEDNRDVVTRNGNPELTLEVSGSEQQLTPAFTEYWDDWAIHTVSVDLEAGDNTVAIKLGADDVGGLNLNTIGVTEQGSAPPFPAAYTDFESKDTEKENYDTEPEFEFIKQVPTNWDETTVVDAAIGEYIIVARRSGEEWFLGAMTDENARELTVSLEEFLTSRENGWMVTEYADAAGTGVERNPTEIDISNYRVSAGDTVAISMGASGGTAMRIRPADPPSGIETEFDDPVGDDYGPGSYTYPTDSAFNDGAFDLRQFTLTESDSSYEFTFEVESLQNGFDVEYFSPQIFTLWLRDPSLANGSKTSRDDLGVNVEFADEWHYRVAASGLGRASDFFKRDVINAEGSNLGTPEIAVDRTANTVTLIVDKDSLDIDLTNTEVIPVVGSENFGSFRDVQVGNPGAFTFGGAREGASGNAPRVIDLITPVGVSQAEALSYDENAKAILPFVSF</sequence>
<dbReference type="InterPro" id="IPR029486">
    <property type="entry name" value="GH97_N"/>
</dbReference>
<accession>M0ECI6</accession>
<dbReference type="Pfam" id="PF14508">
    <property type="entry name" value="GH97_N"/>
    <property type="match status" value="1"/>
</dbReference>
<dbReference type="PANTHER" id="PTHR35803">
    <property type="entry name" value="GLUCAN 1,4-ALPHA-GLUCOSIDASE SUSB-RELATED"/>
    <property type="match status" value="1"/>
</dbReference>
<dbReference type="Pfam" id="PF09985">
    <property type="entry name" value="Glucodextran_C"/>
    <property type="match status" value="1"/>
</dbReference>
<dbReference type="InterPro" id="IPR005084">
    <property type="entry name" value="CBM6"/>
</dbReference>
<evidence type="ECO:0000259" key="2">
    <source>
        <dbReference type="PROSITE" id="PS51175"/>
    </source>
</evidence>
<dbReference type="PROSITE" id="PS51175">
    <property type="entry name" value="CBM6"/>
    <property type="match status" value="1"/>
</dbReference>
<dbReference type="Gene3D" id="2.60.40.1190">
    <property type="match status" value="1"/>
</dbReference>
<dbReference type="InterPro" id="IPR013785">
    <property type="entry name" value="Aldolase_TIM"/>
</dbReference>
<dbReference type="Gene3D" id="2.70.98.10">
    <property type="match status" value="1"/>
</dbReference>
<evidence type="ECO:0000256" key="1">
    <source>
        <dbReference type="SAM" id="MobiDB-lite"/>
    </source>
</evidence>
<name>M0ECI6_9EURY</name>
<feature type="domain" description="CBM6" evidence="2">
    <location>
        <begin position="704"/>
        <end position="840"/>
    </location>
</feature>
<dbReference type="SUPFAM" id="SSF49344">
    <property type="entry name" value="CBD9-like"/>
    <property type="match status" value="1"/>
</dbReference>
<comment type="caution">
    <text evidence="3">The sequence shown here is derived from an EMBL/GenBank/DDBJ whole genome shotgun (WGS) entry which is preliminary data.</text>
</comment>
<evidence type="ECO:0000313" key="4">
    <source>
        <dbReference type="Proteomes" id="UP000011509"/>
    </source>
</evidence>
<dbReference type="Gene3D" id="2.60.120.260">
    <property type="entry name" value="Galactose-binding domain-like"/>
    <property type="match status" value="1"/>
</dbReference>
<dbReference type="InterPro" id="IPR019248">
    <property type="entry name" value="Glucodextran_C"/>
</dbReference>
<evidence type="ECO:0000313" key="3">
    <source>
        <dbReference type="EMBL" id="ELZ44582.1"/>
    </source>
</evidence>
<organism evidence="3 4">
    <name type="scientific">Halorubrum coriense DSM 10284</name>
    <dbReference type="NCBI Taxonomy" id="1227466"/>
    <lineage>
        <taxon>Archaea</taxon>
        <taxon>Methanobacteriati</taxon>
        <taxon>Methanobacteriota</taxon>
        <taxon>Stenosarchaea group</taxon>
        <taxon>Halobacteria</taxon>
        <taxon>Halobacteriales</taxon>
        <taxon>Haloferacaceae</taxon>
        <taxon>Halorubrum</taxon>
    </lineage>
</organism>
<dbReference type="SUPFAM" id="SSF49785">
    <property type="entry name" value="Galactose-binding domain-like"/>
    <property type="match status" value="1"/>
</dbReference>
<dbReference type="Pfam" id="PF14509">
    <property type="entry name" value="GH97_C"/>
    <property type="match status" value="1"/>
</dbReference>
<dbReference type="InterPro" id="IPR029483">
    <property type="entry name" value="GH97_C"/>
</dbReference>
<dbReference type="AlphaFoldDB" id="M0ECI6"/>
<feature type="region of interest" description="Disordered" evidence="1">
    <location>
        <begin position="273"/>
        <end position="308"/>
    </location>
</feature>
<dbReference type="InterPro" id="IPR014718">
    <property type="entry name" value="GH-type_carb-bd"/>
</dbReference>
<dbReference type="STRING" id="1227466.C464_13160"/>
<dbReference type="GO" id="GO:0030246">
    <property type="term" value="F:carbohydrate binding"/>
    <property type="evidence" value="ECO:0007669"/>
    <property type="project" value="InterPro"/>
</dbReference>
<dbReference type="Pfam" id="PF10566">
    <property type="entry name" value="Glyco_hydro_97"/>
    <property type="match status" value="1"/>
</dbReference>